<feature type="region of interest" description="Disordered" evidence="1">
    <location>
        <begin position="126"/>
        <end position="156"/>
    </location>
</feature>
<accession>A0A2P9DFT5</accession>
<name>A0A2P9DFT5_PLARE</name>
<dbReference type="Proteomes" id="UP000240500">
    <property type="component" value="Chromosome 10"/>
</dbReference>
<evidence type="ECO:0000313" key="2">
    <source>
        <dbReference type="EMBL" id="SOV79892.1"/>
    </source>
</evidence>
<evidence type="ECO:0000256" key="1">
    <source>
        <dbReference type="SAM" id="MobiDB-lite"/>
    </source>
</evidence>
<dbReference type="OrthoDB" id="328505at2759"/>
<gene>
    <name evidence="2" type="ORF">PRG01_1028900</name>
</gene>
<dbReference type="VEuPathDB" id="PlasmoDB:PRG01_1028900"/>
<organism evidence="2 3">
    <name type="scientific">Plasmodium reichenowi</name>
    <dbReference type="NCBI Taxonomy" id="5854"/>
    <lineage>
        <taxon>Eukaryota</taxon>
        <taxon>Sar</taxon>
        <taxon>Alveolata</taxon>
        <taxon>Apicomplexa</taxon>
        <taxon>Aconoidasida</taxon>
        <taxon>Haemosporida</taxon>
        <taxon>Plasmodiidae</taxon>
        <taxon>Plasmodium</taxon>
        <taxon>Plasmodium (Laverania)</taxon>
    </lineage>
</organism>
<reference evidence="2 3" key="1">
    <citation type="submission" date="2016-09" db="EMBL/GenBank/DDBJ databases">
        <authorList>
            <consortium name="Pathogen Informatics"/>
        </authorList>
    </citation>
    <scope>NUCLEOTIDE SEQUENCE [LARGE SCALE GENOMIC DNA]</scope>
</reference>
<protein>
    <submittedName>
        <fullName evidence="2">Uncharacterized protein</fullName>
    </submittedName>
</protein>
<dbReference type="AlphaFoldDB" id="A0A2P9DFT5"/>
<dbReference type="VEuPathDB" id="PlasmoDB:PRCDC_1029700"/>
<dbReference type="EMBL" id="LT969573">
    <property type="protein sequence ID" value="SOV79892.1"/>
    <property type="molecule type" value="Genomic_DNA"/>
</dbReference>
<proteinExistence type="predicted"/>
<sequence>MEERENLRYNHENNIGTKIPLKRNKKEIDSLAYSLKKNIKSNDELHNRAYYFFSPDDILDNIIFNLSKYIPKNQHILDKTEDFDKCQSSNNFSYITSSNTDSWNDPTIFDDISFDEEGKKEIIKKQKNEQKNDQQNDQKNDQQNDQKNDQQNDHKNEQKYTNKIDIYFPINSHNKHINTCCVEWLGYVNEANGYAAIKMVGPFISQEYYTYVNRLVYFLFMKTNYYGIENFLSHHNFVNKDVPLYMKCKNKLCIKLSHINVSNDLYL</sequence>
<evidence type="ECO:0000313" key="3">
    <source>
        <dbReference type="Proteomes" id="UP000240500"/>
    </source>
</evidence>